<dbReference type="PANTHER" id="PTHR34273:SF2">
    <property type="entry name" value="METHYLTHIORIBOSE KINASE"/>
    <property type="match status" value="1"/>
</dbReference>
<evidence type="ECO:0000256" key="2">
    <source>
        <dbReference type="ARBA" id="ARBA00022679"/>
    </source>
</evidence>
<dbReference type="EMBL" id="AZGN01000001">
    <property type="protein sequence ID" value="KRM34757.1"/>
    <property type="molecule type" value="Genomic_DNA"/>
</dbReference>
<dbReference type="Gene3D" id="3.30.200.20">
    <property type="entry name" value="Phosphorylase Kinase, domain 1"/>
    <property type="match status" value="1"/>
</dbReference>
<comment type="similarity">
    <text evidence="1">Belongs to the methylthioribose kinase family.</text>
</comment>
<dbReference type="PIRSF" id="PIRSF031134">
    <property type="entry name" value="MTRK"/>
    <property type="match status" value="1"/>
</dbReference>
<evidence type="ECO:0000256" key="5">
    <source>
        <dbReference type="ARBA" id="ARBA00022840"/>
    </source>
</evidence>
<keyword evidence="2" id="KW-0808">Transferase</keyword>
<evidence type="ECO:0000256" key="3">
    <source>
        <dbReference type="ARBA" id="ARBA00022741"/>
    </source>
</evidence>
<keyword evidence="7" id="KW-1185">Reference proteome</keyword>
<reference evidence="6 7" key="1">
    <citation type="journal article" date="2015" name="Genome Announc.">
        <title>Expanding the biotechnology potential of lactobacilli through comparative genomics of 213 strains and associated genera.</title>
        <authorList>
            <person name="Sun Z."/>
            <person name="Harris H.M."/>
            <person name="McCann A."/>
            <person name="Guo C."/>
            <person name="Argimon S."/>
            <person name="Zhang W."/>
            <person name="Yang X."/>
            <person name="Jeffery I.B."/>
            <person name="Cooney J.C."/>
            <person name="Kagawa T.F."/>
            <person name="Liu W."/>
            <person name="Song Y."/>
            <person name="Salvetti E."/>
            <person name="Wrobel A."/>
            <person name="Rasinkangas P."/>
            <person name="Parkhill J."/>
            <person name="Rea M.C."/>
            <person name="O'Sullivan O."/>
            <person name="Ritari J."/>
            <person name="Douillard F.P."/>
            <person name="Paul Ross R."/>
            <person name="Yang R."/>
            <person name="Briner A.E."/>
            <person name="Felis G.E."/>
            <person name="de Vos W.M."/>
            <person name="Barrangou R."/>
            <person name="Klaenhammer T.R."/>
            <person name="Caufield P.W."/>
            <person name="Cui Y."/>
            <person name="Zhang H."/>
            <person name="O'Toole P.W."/>
        </authorList>
    </citation>
    <scope>NUCLEOTIDE SEQUENCE [LARGE SCALE GENOMIC DNA]</scope>
    <source>
        <strain evidence="6 7">DSM 6629</strain>
    </source>
</reference>
<comment type="caution">
    <text evidence="6">The sequence shown here is derived from an EMBL/GenBank/DDBJ whole genome shotgun (WGS) entry which is preliminary data.</text>
</comment>
<dbReference type="InterPro" id="IPR009212">
    <property type="entry name" value="Methylthioribose_kinase"/>
</dbReference>
<dbReference type="InterPro" id="IPR011009">
    <property type="entry name" value="Kinase-like_dom_sf"/>
</dbReference>
<accession>A0ABR5PW99</accession>
<gene>
    <name evidence="6" type="ORF">FC44_GL000802</name>
</gene>
<protein>
    <recommendedName>
        <fullName evidence="8">S-methyl-5-thioribose kinase</fullName>
    </recommendedName>
</protein>
<evidence type="ECO:0000256" key="1">
    <source>
        <dbReference type="ARBA" id="ARBA00010165"/>
    </source>
</evidence>
<dbReference type="Gene3D" id="3.90.1200.10">
    <property type="match status" value="1"/>
</dbReference>
<evidence type="ECO:0000313" key="7">
    <source>
        <dbReference type="Proteomes" id="UP000051735"/>
    </source>
</evidence>
<name>A0ABR5PW99_9LACO</name>
<proteinExistence type="inferred from homology"/>
<evidence type="ECO:0000313" key="6">
    <source>
        <dbReference type="EMBL" id="KRM34757.1"/>
    </source>
</evidence>
<evidence type="ECO:0000256" key="4">
    <source>
        <dbReference type="ARBA" id="ARBA00022777"/>
    </source>
</evidence>
<dbReference type="NCBIfam" id="TIGR01767">
    <property type="entry name" value="MTRK"/>
    <property type="match status" value="1"/>
</dbReference>
<dbReference type="GeneID" id="75117525"/>
<organism evidence="6 7">
    <name type="scientific">Lactobacillus intestinalis DSM 6629</name>
    <dbReference type="NCBI Taxonomy" id="1423761"/>
    <lineage>
        <taxon>Bacteria</taxon>
        <taxon>Bacillati</taxon>
        <taxon>Bacillota</taxon>
        <taxon>Bacilli</taxon>
        <taxon>Lactobacillales</taxon>
        <taxon>Lactobacillaceae</taxon>
        <taxon>Lactobacillus</taxon>
    </lineage>
</organism>
<dbReference type="Proteomes" id="UP000051735">
    <property type="component" value="Unassembled WGS sequence"/>
</dbReference>
<dbReference type="RefSeq" id="WP_057808747.1">
    <property type="nucleotide sequence ID" value="NZ_AZGN01000001.1"/>
</dbReference>
<keyword evidence="3" id="KW-0547">Nucleotide-binding</keyword>
<dbReference type="SUPFAM" id="SSF56112">
    <property type="entry name" value="Protein kinase-like (PK-like)"/>
    <property type="match status" value="1"/>
</dbReference>
<evidence type="ECO:0008006" key="8">
    <source>
        <dbReference type="Google" id="ProtNLM"/>
    </source>
</evidence>
<dbReference type="PANTHER" id="PTHR34273">
    <property type="entry name" value="METHYLTHIORIBOSE KINASE"/>
    <property type="match status" value="1"/>
</dbReference>
<sequence length="409" mass="47283">MDYSKYFDLDLDDAKQYVVDHTDFFGDKKASELNIKEVSDGNINHVYRVDDGKKSLILKQTGKTIRTSGNPLDQHRGHIEDRTLEIQRKLSGGQVPEVYDYNETMHVILMENVADFKNLRYELKKEKIFPKFADQISSFMTNVLLPTTDLVMDRIEKKKMVKDFVNVGPCDITEKLVLTEPYYNYLGRNVFDDKILPFIKQNLYKNSSLKVEVGKLRNNFMNNAQALLHGDLHSGSIFINQSDIRVFDSEFAFYGPMGYDIGNVIGNLIFPYVVQKAYLNKEGKGNKEFIVWLQKTIAQVLDMTFNKMAKKYDEIVKFPFYKERGFKNSYLRNVENDTLGYAGTEIIRRTVGDSKVLEITDIEDQNLQNLVMEIFVKIGSNLIMNRSVYNNGEEIVADIDQIFDEMIAK</sequence>
<keyword evidence="5" id="KW-0067">ATP-binding</keyword>
<keyword evidence="4" id="KW-0418">Kinase</keyword>